<gene>
    <name evidence="2" type="ORF">GPA10_28215</name>
</gene>
<name>A0A6L6X3W1_9ACTN</name>
<evidence type="ECO:0008006" key="4">
    <source>
        <dbReference type="Google" id="ProtNLM"/>
    </source>
</evidence>
<feature type="signal peptide" evidence="1">
    <location>
        <begin position="1"/>
        <end position="26"/>
    </location>
</feature>
<evidence type="ECO:0000256" key="1">
    <source>
        <dbReference type="SAM" id="SignalP"/>
    </source>
</evidence>
<keyword evidence="3" id="KW-1185">Reference proteome</keyword>
<dbReference type="Proteomes" id="UP000483802">
    <property type="component" value="Unassembled WGS sequence"/>
</dbReference>
<evidence type="ECO:0000313" key="2">
    <source>
        <dbReference type="EMBL" id="MVO88543.1"/>
    </source>
</evidence>
<proteinExistence type="predicted"/>
<accession>A0A6L6X3W1</accession>
<evidence type="ECO:0000313" key="3">
    <source>
        <dbReference type="Proteomes" id="UP000483802"/>
    </source>
</evidence>
<reference evidence="2 3" key="1">
    <citation type="submission" date="2019-11" db="EMBL/GenBank/DDBJ databases">
        <title>Streptomyces typhae sp. nov., a novel endophytic actinomycete isolated from the root of cattail pollen (Typha angustifolia L.).</title>
        <authorList>
            <person name="Peng C."/>
        </authorList>
    </citation>
    <scope>NUCLEOTIDE SEQUENCE [LARGE SCALE GENOMIC DNA]</scope>
    <source>
        <strain evidence="3">p1417</strain>
    </source>
</reference>
<sequence>MNRVTRTAAVLTMALVTALPLTQAHADGAAERVEVPVGENLIKNGTFSAETVAPHRYKPYTTGSDARISPWHVMTEGELHVFSKKEAGHPNQYQAANITGNVPVTIEQDAGTISDTRYRLTWQERTETWEGCDRKPASDQQYKVAVTGVRAKTYTPTDEWLEAEGGPIDFTARGDTKVQFISQSRNNSDPGHCGALITNVVLRKLQSNES</sequence>
<organism evidence="2 3">
    <name type="scientific">Streptomyces typhae</name>
    <dbReference type="NCBI Taxonomy" id="2681492"/>
    <lineage>
        <taxon>Bacteria</taxon>
        <taxon>Bacillati</taxon>
        <taxon>Actinomycetota</taxon>
        <taxon>Actinomycetes</taxon>
        <taxon>Kitasatosporales</taxon>
        <taxon>Streptomycetaceae</taxon>
        <taxon>Streptomyces</taxon>
    </lineage>
</organism>
<protein>
    <recommendedName>
        <fullName evidence="4">Secreted protein</fullName>
    </recommendedName>
</protein>
<dbReference type="RefSeq" id="WP_157167955.1">
    <property type="nucleotide sequence ID" value="NZ_WPNZ01000017.1"/>
</dbReference>
<keyword evidence="1" id="KW-0732">Signal</keyword>
<dbReference type="EMBL" id="WPNZ01000017">
    <property type="protein sequence ID" value="MVO88543.1"/>
    <property type="molecule type" value="Genomic_DNA"/>
</dbReference>
<dbReference type="AlphaFoldDB" id="A0A6L6X3W1"/>
<feature type="chain" id="PRO_5026981003" description="Secreted protein" evidence="1">
    <location>
        <begin position="27"/>
        <end position="210"/>
    </location>
</feature>
<comment type="caution">
    <text evidence="2">The sequence shown here is derived from an EMBL/GenBank/DDBJ whole genome shotgun (WGS) entry which is preliminary data.</text>
</comment>